<dbReference type="RefSeq" id="WP_143653561.1">
    <property type="nucleotide sequence ID" value="NZ_FZOD01000074.1"/>
</dbReference>
<gene>
    <name evidence="1" type="ORF">SAMN05216276_107436</name>
</gene>
<organism evidence="1 2">
    <name type="scientific">Streptosporangium subroseum</name>
    <dbReference type="NCBI Taxonomy" id="106412"/>
    <lineage>
        <taxon>Bacteria</taxon>
        <taxon>Bacillati</taxon>
        <taxon>Actinomycetota</taxon>
        <taxon>Actinomycetes</taxon>
        <taxon>Streptosporangiales</taxon>
        <taxon>Streptosporangiaceae</taxon>
        <taxon>Streptosporangium</taxon>
    </lineage>
</organism>
<keyword evidence="2" id="KW-1185">Reference proteome</keyword>
<protein>
    <submittedName>
        <fullName evidence="1">Uncharacterized protein</fullName>
    </submittedName>
</protein>
<dbReference type="AlphaFoldDB" id="A0A239NY69"/>
<proteinExistence type="predicted"/>
<dbReference type="EMBL" id="FZOD01000074">
    <property type="protein sequence ID" value="SNT59827.1"/>
    <property type="molecule type" value="Genomic_DNA"/>
</dbReference>
<accession>A0A239NY69</accession>
<dbReference type="Proteomes" id="UP000198282">
    <property type="component" value="Unassembled WGS sequence"/>
</dbReference>
<sequence length="62" mass="7119">MVVDQKIHIGRVHARKILDVTVDDTRIAIHDNGEPLRVVPRTTTQEITRIKSKAHTRQRKIG</sequence>
<dbReference type="OrthoDB" id="568335at2"/>
<evidence type="ECO:0000313" key="1">
    <source>
        <dbReference type="EMBL" id="SNT59827.1"/>
    </source>
</evidence>
<name>A0A239NY69_9ACTN</name>
<reference evidence="1 2" key="1">
    <citation type="submission" date="2017-06" db="EMBL/GenBank/DDBJ databases">
        <authorList>
            <person name="Kim H.J."/>
            <person name="Triplett B.A."/>
        </authorList>
    </citation>
    <scope>NUCLEOTIDE SEQUENCE [LARGE SCALE GENOMIC DNA]</scope>
    <source>
        <strain evidence="1 2">CGMCC 4.2132</strain>
    </source>
</reference>
<evidence type="ECO:0000313" key="2">
    <source>
        <dbReference type="Proteomes" id="UP000198282"/>
    </source>
</evidence>